<comment type="caution">
    <text evidence="8">The sequence shown here is derived from an EMBL/GenBank/DDBJ whole genome shotgun (WGS) entry which is preliminary data.</text>
</comment>
<dbReference type="Proteomes" id="UP000255283">
    <property type="component" value="Unassembled WGS sequence"/>
</dbReference>
<dbReference type="RefSeq" id="WP_115153808.1">
    <property type="nucleotide sequence ID" value="NZ_DBFWLE010000004.1"/>
</dbReference>
<dbReference type="InterPro" id="IPR029058">
    <property type="entry name" value="AB_hydrolase_fold"/>
</dbReference>
<keyword evidence="3 8" id="KW-0326">Glycosidase</keyword>
<dbReference type="EMBL" id="UGTJ01000001">
    <property type="protein sequence ID" value="SUB80344.1"/>
    <property type="molecule type" value="Genomic_DNA"/>
</dbReference>
<evidence type="ECO:0000256" key="6">
    <source>
        <dbReference type="SAM" id="SignalP"/>
    </source>
</evidence>
<dbReference type="InterPro" id="IPR041542">
    <property type="entry name" value="GH43_C2"/>
</dbReference>
<feature type="active site" description="Proton acceptor" evidence="4">
    <location>
        <position position="296"/>
    </location>
</feature>
<dbReference type="PANTHER" id="PTHR42812">
    <property type="entry name" value="BETA-XYLOSIDASE"/>
    <property type="match status" value="1"/>
</dbReference>
<feature type="domain" description="Beta-xylosidase C-terminal Concanavalin A-like" evidence="7">
    <location>
        <begin position="579"/>
        <end position="782"/>
    </location>
</feature>
<evidence type="ECO:0000313" key="9">
    <source>
        <dbReference type="Proteomes" id="UP000255283"/>
    </source>
</evidence>
<dbReference type="InterPro" id="IPR013320">
    <property type="entry name" value="ConA-like_dom_sf"/>
</dbReference>
<feature type="signal peptide" evidence="6">
    <location>
        <begin position="1"/>
        <end position="23"/>
    </location>
</feature>
<protein>
    <submittedName>
        <fullName evidence="8">Beta-xylosidase</fullName>
        <ecNumber evidence="8">3.2.1.37</ecNumber>
    </submittedName>
</protein>
<dbReference type="GO" id="GO:0009044">
    <property type="term" value="F:xylan 1,4-beta-xylosidase activity"/>
    <property type="evidence" value="ECO:0007669"/>
    <property type="project" value="UniProtKB-EC"/>
</dbReference>
<evidence type="ECO:0000256" key="4">
    <source>
        <dbReference type="PIRSR" id="PIRSR606710-1"/>
    </source>
</evidence>
<dbReference type="Pfam" id="PF00756">
    <property type="entry name" value="Esterase"/>
    <property type="match status" value="1"/>
</dbReference>
<evidence type="ECO:0000256" key="1">
    <source>
        <dbReference type="ARBA" id="ARBA00009865"/>
    </source>
</evidence>
<evidence type="ECO:0000256" key="5">
    <source>
        <dbReference type="PIRSR" id="PIRSR606710-2"/>
    </source>
</evidence>
<sequence length="784" mass="89909">MKREIKIFMALLLCAMFPLAGQAGCRIVHEVMPCKLLPGIAEREYTVCLPDGYDRSTDSYPILYLLHGGGCSNTDWAVYGRLQTVVDSLVAACRMQKTIIVCPEANKDKMIWFDEPEWPFEDYMFNELIPYIENRYRVAREAGKRSVAGFSMGGGGAVGYGLCHPEMFNVVYAMSAYLRRQPLEFLKNDPLGEWRQHNVERHNPIRMVDGGDGKDVERWRSVKWYVDCGDQDFTLEDNMDFVKALRARHIGCETRVKAGGHNWDYWGPSLVNALIYISEQTARRFPNPMLWADVPDPDVIRVGEWFYMVSTTMHLMPGAPVMRSRDLVDWETVSYVFDRLTDSPKYDMQGGTVYGRGQWATSLKYHKGRFYALFAPNDNPGGDTYIYTTEDPTGRWTLVSRLRHFHDASLFFDDDDRVYVVYGTGQMCELTPDLCLMKPGSDCTLFRREPDETGLLEGSRMVKHDGKYYLLMVSWPLGRPRRQVCYRADSINGPYEKRTILETEFGGFSYVGQGTIVDAPDGRWYGVIFQDRGGVGRVLTLMPCRWEDGWPILGDRFGHIPTLMDRPVMGGGKHGIVQSDDFEGPHLKRVWQWNHNPVDEAWSLTERKGWLRLKTSRPAGNLFEAPNTLSQRMEGPLCSATVALDITHLKDGDRAGLAAFNGDSGVLTLLRSGKKTVLVMSEASVSLSDREKAVTDVQEKEVERVPVRRNKVYLRIDADFRPGRDMAMFYYSLDNRTWHRIGRDYQMRFDYRRFFMGTRLALFCYATRQTGGYVDIDAFDYKRN</sequence>
<organism evidence="8 9">
    <name type="scientific">Segatella buccae</name>
    <dbReference type="NCBI Taxonomy" id="28126"/>
    <lineage>
        <taxon>Bacteria</taxon>
        <taxon>Pseudomonadati</taxon>
        <taxon>Bacteroidota</taxon>
        <taxon>Bacteroidia</taxon>
        <taxon>Bacteroidales</taxon>
        <taxon>Prevotellaceae</taxon>
        <taxon>Segatella</taxon>
    </lineage>
</organism>
<dbReference type="GO" id="GO:0005975">
    <property type="term" value="P:carbohydrate metabolic process"/>
    <property type="evidence" value="ECO:0007669"/>
    <property type="project" value="InterPro"/>
</dbReference>
<dbReference type="Pfam" id="PF17851">
    <property type="entry name" value="GH43_C2"/>
    <property type="match status" value="1"/>
</dbReference>
<dbReference type="AlphaFoldDB" id="A0AAQ1UIC8"/>
<dbReference type="SUPFAM" id="SSF75005">
    <property type="entry name" value="Arabinanase/levansucrase/invertase"/>
    <property type="match status" value="1"/>
</dbReference>
<dbReference type="InterPro" id="IPR006710">
    <property type="entry name" value="Glyco_hydro_43"/>
</dbReference>
<feature type="chain" id="PRO_5042821153" evidence="6">
    <location>
        <begin position="24"/>
        <end position="784"/>
    </location>
</feature>
<dbReference type="SUPFAM" id="SSF49899">
    <property type="entry name" value="Concanavalin A-like lectins/glucanases"/>
    <property type="match status" value="1"/>
</dbReference>
<reference evidence="8 9" key="1">
    <citation type="submission" date="2018-06" db="EMBL/GenBank/DDBJ databases">
        <authorList>
            <consortium name="Pathogen Informatics"/>
            <person name="Doyle S."/>
        </authorList>
    </citation>
    <scope>NUCLEOTIDE SEQUENCE [LARGE SCALE GENOMIC DNA]</scope>
    <source>
        <strain evidence="8 9">NCTC13063</strain>
    </source>
</reference>
<dbReference type="EC" id="3.2.1.37" evidence="8"/>
<keyword evidence="2 8" id="KW-0378">Hydrolase</keyword>
<evidence type="ECO:0000313" key="8">
    <source>
        <dbReference type="EMBL" id="SUB80344.1"/>
    </source>
</evidence>
<dbReference type="Gene3D" id="2.115.10.20">
    <property type="entry name" value="Glycosyl hydrolase domain, family 43"/>
    <property type="match status" value="1"/>
</dbReference>
<proteinExistence type="inferred from homology"/>
<evidence type="ECO:0000259" key="7">
    <source>
        <dbReference type="Pfam" id="PF17851"/>
    </source>
</evidence>
<dbReference type="Gene3D" id="2.60.120.200">
    <property type="match status" value="1"/>
</dbReference>
<dbReference type="PANTHER" id="PTHR42812:SF15">
    <property type="entry name" value="HYDROLASE, PUTATIVE (AFU_ORTHOLOGUE AFUA_2G00930)-RELATED"/>
    <property type="match status" value="1"/>
</dbReference>
<gene>
    <name evidence="8" type="primary">xynB_3</name>
    <name evidence="8" type="ORF">NCTC13063_01627</name>
</gene>
<evidence type="ECO:0000256" key="3">
    <source>
        <dbReference type="ARBA" id="ARBA00023295"/>
    </source>
</evidence>
<dbReference type="InterPro" id="IPR000801">
    <property type="entry name" value="Esterase-like"/>
</dbReference>
<dbReference type="Pfam" id="PF04616">
    <property type="entry name" value="Glyco_hydro_43"/>
    <property type="match status" value="1"/>
</dbReference>
<dbReference type="CDD" id="cd09001">
    <property type="entry name" value="GH43_FsAxh1-like"/>
    <property type="match status" value="1"/>
</dbReference>
<keyword evidence="6" id="KW-0732">Signal</keyword>
<comment type="similarity">
    <text evidence="1">Belongs to the glycosyl hydrolase 43 family.</text>
</comment>
<feature type="active site" description="Proton donor" evidence="4">
    <location>
        <position position="457"/>
    </location>
</feature>
<accession>A0AAQ1UIC8</accession>
<feature type="site" description="Important for catalytic activity, responsible for pKa modulation of the active site Glu and correct orientation of both the proton donor and substrate" evidence="5">
    <location>
        <position position="407"/>
    </location>
</feature>
<dbReference type="Gene3D" id="3.40.50.1820">
    <property type="entry name" value="alpha/beta hydrolase"/>
    <property type="match status" value="1"/>
</dbReference>
<dbReference type="SUPFAM" id="SSF53474">
    <property type="entry name" value="alpha/beta-Hydrolases"/>
    <property type="match status" value="1"/>
</dbReference>
<name>A0AAQ1UIC8_9BACT</name>
<dbReference type="InterPro" id="IPR051795">
    <property type="entry name" value="Glycosyl_Hydrlase_43"/>
</dbReference>
<evidence type="ECO:0000256" key="2">
    <source>
        <dbReference type="ARBA" id="ARBA00022801"/>
    </source>
</evidence>
<dbReference type="InterPro" id="IPR023296">
    <property type="entry name" value="Glyco_hydro_beta-prop_sf"/>
</dbReference>